<dbReference type="InterPro" id="IPR000843">
    <property type="entry name" value="HTH_LacI"/>
</dbReference>
<dbReference type="PROSITE" id="PS50932">
    <property type="entry name" value="HTH_LACI_2"/>
    <property type="match status" value="1"/>
</dbReference>
<protein>
    <submittedName>
        <fullName evidence="6">LacI family transcriptional regulator</fullName>
    </submittedName>
</protein>
<dbReference type="PROSITE" id="PS00356">
    <property type="entry name" value="HTH_LACI_1"/>
    <property type="match status" value="1"/>
</dbReference>
<gene>
    <name evidence="6" type="ORF">J2S02_002508</name>
</gene>
<sequence>MVTIYDIAKKANVSAMTVSRVINKSGKISDETKKKVEAVIKELNYIPNNSARNLITNKTKILSLMVTDITNPFFTNVARGAEDKAMQMGYQLLLCNSDENVEKEAKYMEMLISTRTDGVLIAPANDSSKRNIRNLSKHGIPFVLIDRNIQDLECDQVLSDNETTTRKLMEHLISQGHKNIAIINGPLEVSTARERYQAYIDTLKIHGIPLNRNLVMESEFRDSDVSSAIHHLLELPESERPTAIFATNNFIGMSTMKTLKKLKIKVPEGIAIVSYDGIPNYTESESILTVAEQPAYNFGYLGIQLLIERIEGTAPEKARKIVLPADIHIRASSIHKIE</sequence>
<dbReference type="Gene3D" id="3.40.50.2300">
    <property type="match status" value="2"/>
</dbReference>
<accession>A0ABT9Z1P0</accession>
<dbReference type="InterPro" id="IPR010982">
    <property type="entry name" value="Lambda_DNA-bd_dom_sf"/>
</dbReference>
<keyword evidence="4" id="KW-0804">Transcription</keyword>
<evidence type="ECO:0000313" key="6">
    <source>
        <dbReference type="EMBL" id="MDQ0226163.1"/>
    </source>
</evidence>
<reference evidence="6 7" key="1">
    <citation type="submission" date="2023-07" db="EMBL/GenBank/DDBJ databases">
        <title>Genomic Encyclopedia of Type Strains, Phase IV (KMG-IV): sequencing the most valuable type-strain genomes for metagenomic binning, comparative biology and taxonomic classification.</title>
        <authorList>
            <person name="Goeker M."/>
        </authorList>
    </citation>
    <scope>NUCLEOTIDE SEQUENCE [LARGE SCALE GENOMIC DNA]</scope>
    <source>
        <strain evidence="6 7">DSM 17723</strain>
    </source>
</reference>
<dbReference type="InterPro" id="IPR001761">
    <property type="entry name" value="Peripla_BP/Lac1_sug-bd_dom"/>
</dbReference>
<dbReference type="SUPFAM" id="SSF53822">
    <property type="entry name" value="Periplasmic binding protein-like I"/>
    <property type="match status" value="1"/>
</dbReference>
<organism evidence="6 7">
    <name type="scientific">Metabacillus niabensis</name>
    <dbReference type="NCBI Taxonomy" id="324854"/>
    <lineage>
        <taxon>Bacteria</taxon>
        <taxon>Bacillati</taxon>
        <taxon>Bacillota</taxon>
        <taxon>Bacilli</taxon>
        <taxon>Bacillales</taxon>
        <taxon>Bacillaceae</taxon>
        <taxon>Metabacillus</taxon>
    </lineage>
</organism>
<dbReference type="Pfam" id="PF00532">
    <property type="entry name" value="Peripla_BP_1"/>
    <property type="match status" value="1"/>
</dbReference>
<keyword evidence="2" id="KW-0805">Transcription regulation</keyword>
<evidence type="ECO:0000256" key="2">
    <source>
        <dbReference type="ARBA" id="ARBA00023015"/>
    </source>
</evidence>
<dbReference type="Gene3D" id="1.10.260.40">
    <property type="entry name" value="lambda repressor-like DNA-binding domains"/>
    <property type="match status" value="1"/>
</dbReference>
<dbReference type="InterPro" id="IPR028082">
    <property type="entry name" value="Peripla_BP_I"/>
</dbReference>
<keyword evidence="7" id="KW-1185">Reference proteome</keyword>
<dbReference type="PANTHER" id="PTHR30146">
    <property type="entry name" value="LACI-RELATED TRANSCRIPTIONAL REPRESSOR"/>
    <property type="match status" value="1"/>
</dbReference>
<evidence type="ECO:0000256" key="4">
    <source>
        <dbReference type="ARBA" id="ARBA00023163"/>
    </source>
</evidence>
<evidence type="ECO:0000256" key="1">
    <source>
        <dbReference type="ARBA" id="ARBA00022491"/>
    </source>
</evidence>
<evidence type="ECO:0000313" key="7">
    <source>
        <dbReference type="Proteomes" id="UP001232245"/>
    </source>
</evidence>
<dbReference type="RefSeq" id="WP_174880649.1">
    <property type="nucleotide sequence ID" value="NZ_CADEPK010000224.1"/>
</dbReference>
<keyword evidence="1" id="KW-0678">Repressor</keyword>
<dbReference type="PANTHER" id="PTHR30146:SF148">
    <property type="entry name" value="HTH-TYPE TRANSCRIPTIONAL REPRESSOR PURR-RELATED"/>
    <property type="match status" value="1"/>
</dbReference>
<dbReference type="SUPFAM" id="SSF47413">
    <property type="entry name" value="lambda repressor-like DNA-binding domains"/>
    <property type="match status" value="1"/>
</dbReference>
<comment type="caution">
    <text evidence="6">The sequence shown here is derived from an EMBL/GenBank/DDBJ whole genome shotgun (WGS) entry which is preliminary data.</text>
</comment>
<proteinExistence type="predicted"/>
<dbReference type="CDD" id="cd01392">
    <property type="entry name" value="HTH_LacI"/>
    <property type="match status" value="1"/>
</dbReference>
<dbReference type="Pfam" id="PF00356">
    <property type="entry name" value="LacI"/>
    <property type="match status" value="1"/>
</dbReference>
<keyword evidence="3" id="KW-0238">DNA-binding</keyword>
<evidence type="ECO:0000259" key="5">
    <source>
        <dbReference type="PROSITE" id="PS50932"/>
    </source>
</evidence>
<evidence type="ECO:0000256" key="3">
    <source>
        <dbReference type="ARBA" id="ARBA00023125"/>
    </source>
</evidence>
<dbReference type="EMBL" id="JAUSTZ010000004">
    <property type="protein sequence ID" value="MDQ0226163.1"/>
    <property type="molecule type" value="Genomic_DNA"/>
</dbReference>
<dbReference type="PRINTS" id="PR00036">
    <property type="entry name" value="HTHLACI"/>
</dbReference>
<name>A0ABT9Z1P0_9BACI</name>
<dbReference type="SMART" id="SM00354">
    <property type="entry name" value="HTH_LACI"/>
    <property type="match status" value="1"/>
</dbReference>
<feature type="domain" description="HTH lacI-type" evidence="5">
    <location>
        <begin position="2"/>
        <end position="56"/>
    </location>
</feature>
<dbReference type="Proteomes" id="UP001232245">
    <property type="component" value="Unassembled WGS sequence"/>
</dbReference>